<keyword evidence="3" id="KW-0732">Signal</keyword>
<dbReference type="OrthoDB" id="5426678at2759"/>
<accession>A0A1L9SBN7</accession>
<evidence type="ECO:0000313" key="5">
    <source>
        <dbReference type="Proteomes" id="UP000184188"/>
    </source>
</evidence>
<feature type="region of interest" description="Disordered" evidence="1">
    <location>
        <begin position="354"/>
        <end position="379"/>
    </location>
</feature>
<keyword evidence="2" id="KW-1133">Transmembrane helix</keyword>
<evidence type="ECO:0000256" key="3">
    <source>
        <dbReference type="SAM" id="SignalP"/>
    </source>
</evidence>
<dbReference type="GeneID" id="34613638"/>
<keyword evidence="2" id="KW-0472">Membrane</keyword>
<name>A0A1L9SBN7_9EURO</name>
<dbReference type="STRING" id="1073090.A0A1L9SBN7"/>
<gene>
    <name evidence="4" type="ORF">ASPZODRAFT_18167</name>
</gene>
<keyword evidence="2" id="KW-0812">Transmembrane</keyword>
<protein>
    <submittedName>
        <fullName evidence="4">Uncharacterized protein</fullName>
    </submittedName>
</protein>
<sequence>MPDAWGAFRSRLVAFIATLFLGLVPTSFGLLTTSGSPCTDVCSKISTNTTGSEIVCLDKQFNTTTVGKDFKECVSCQLDSTYYDSTTGEADVSWGLYNLRYAFTSCIFDYPKKIVNISTPCVVTCYSLKTALDFDLTSPSANNFDSFCGTSAFADNVVTSCETCYNETTNQIYMANFLEAVRYDCHYRTPSGSAFAISPSRIFKESLLPTTTSALGTSTSTSGSSVKDLTLLIALPILGFIVLACATTVCCFFFIRSRRRKIRARRQTSHLYARWNDTSMSTPGMRHSWGQFVPQQTPGGNAEQWNVPAEYSQGFNFAEPSEPSEYQAQMAEYYSKGDVVEMMKPVFHSDNVPQMSFPLETDSKDKYPDSVPIPPPLHE</sequence>
<evidence type="ECO:0000256" key="2">
    <source>
        <dbReference type="SAM" id="Phobius"/>
    </source>
</evidence>
<reference evidence="5" key="1">
    <citation type="journal article" date="2017" name="Genome Biol.">
        <title>Comparative genomics reveals high biological diversity and specific adaptations in the industrially and medically important fungal genus Aspergillus.</title>
        <authorList>
            <person name="de Vries R.P."/>
            <person name="Riley R."/>
            <person name="Wiebenga A."/>
            <person name="Aguilar-Osorio G."/>
            <person name="Amillis S."/>
            <person name="Uchima C.A."/>
            <person name="Anderluh G."/>
            <person name="Asadollahi M."/>
            <person name="Askin M."/>
            <person name="Barry K."/>
            <person name="Battaglia E."/>
            <person name="Bayram O."/>
            <person name="Benocci T."/>
            <person name="Braus-Stromeyer S.A."/>
            <person name="Caldana C."/>
            <person name="Canovas D."/>
            <person name="Cerqueira G.C."/>
            <person name="Chen F."/>
            <person name="Chen W."/>
            <person name="Choi C."/>
            <person name="Clum A."/>
            <person name="Dos Santos R.A."/>
            <person name="Damasio A.R."/>
            <person name="Diallinas G."/>
            <person name="Emri T."/>
            <person name="Fekete E."/>
            <person name="Flipphi M."/>
            <person name="Freyberg S."/>
            <person name="Gallo A."/>
            <person name="Gournas C."/>
            <person name="Habgood R."/>
            <person name="Hainaut M."/>
            <person name="Harispe M.L."/>
            <person name="Henrissat B."/>
            <person name="Hilden K.S."/>
            <person name="Hope R."/>
            <person name="Hossain A."/>
            <person name="Karabika E."/>
            <person name="Karaffa L."/>
            <person name="Karanyi Z."/>
            <person name="Krasevec N."/>
            <person name="Kuo A."/>
            <person name="Kusch H."/>
            <person name="LaButti K."/>
            <person name="Lagendijk E.L."/>
            <person name="Lapidus A."/>
            <person name="Levasseur A."/>
            <person name="Lindquist E."/>
            <person name="Lipzen A."/>
            <person name="Logrieco A.F."/>
            <person name="MacCabe A."/>
            <person name="Maekelae M.R."/>
            <person name="Malavazi I."/>
            <person name="Melin P."/>
            <person name="Meyer V."/>
            <person name="Mielnichuk N."/>
            <person name="Miskei M."/>
            <person name="Molnar A.P."/>
            <person name="Mule G."/>
            <person name="Ngan C.Y."/>
            <person name="Orejas M."/>
            <person name="Orosz E."/>
            <person name="Ouedraogo J.P."/>
            <person name="Overkamp K.M."/>
            <person name="Park H.-S."/>
            <person name="Perrone G."/>
            <person name="Piumi F."/>
            <person name="Punt P.J."/>
            <person name="Ram A.F."/>
            <person name="Ramon A."/>
            <person name="Rauscher S."/>
            <person name="Record E."/>
            <person name="Riano-Pachon D.M."/>
            <person name="Robert V."/>
            <person name="Roehrig J."/>
            <person name="Ruller R."/>
            <person name="Salamov A."/>
            <person name="Salih N.S."/>
            <person name="Samson R.A."/>
            <person name="Sandor E."/>
            <person name="Sanguinetti M."/>
            <person name="Schuetze T."/>
            <person name="Sepcic K."/>
            <person name="Shelest E."/>
            <person name="Sherlock G."/>
            <person name="Sophianopoulou V."/>
            <person name="Squina F.M."/>
            <person name="Sun H."/>
            <person name="Susca A."/>
            <person name="Todd R.B."/>
            <person name="Tsang A."/>
            <person name="Unkles S.E."/>
            <person name="van de Wiele N."/>
            <person name="van Rossen-Uffink D."/>
            <person name="Oliveira J.V."/>
            <person name="Vesth T.C."/>
            <person name="Visser J."/>
            <person name="Yu J.-H."/>
            <person name="Zhou M."/>
            <person name="Andersen M.R."/>
            <person name="Archer D.B."/>
            <person name="Baker S.E."/>
            <person name="Benoit I."/>
            <person name="Brakhage A.A."/>
            <person name="Braus G.H."/>
            <person name="Fischer R."/>
            <person name="Frisvad J.C."/>
            <person name="Goldman G.H."/>
            <person name="Houbraken J."/>
            <person name="Oakley B."/>
            <person name="Pocsi I."/>
            <person name="Scazzocchio C."/>
            <person name="Seiboth B."/>
            <person name="vanKuyk P.A."/>
            <person name="Wortman J."/>
            <person name="Dyer P.S."/>
            <person name="Grigoriev I.V."/>
        </authorList>
    </citation>
    <scope>NUCLEOTIDE SEQUENCE [LARGE SCALE GENOMIC DNA]</scope>
    <source>
        <strain evidence="5">CBS 506.65</strain>
    </source>
</reference>
<dbReference type="VEuPathDB" id="FungiDB:ASPZODRAFT_18167"/>
<dbReference type="Proteomes" id="UP000184188">
    <property type="component" value="Unassembled WGS sequence"/>
</dbReference>
<proteinExistence type="predicted"/>
<dbReference type="RefSeq" id="XP_022579101.1">
    <property type="nucleotide sequence ID" value="XM_022727174.1"/>
</dbReference>
<feature type="signal peptide" evidence="3">
    <location>
        <begin position="1"/>
        <end position="29"/>
    </location>
</feature>
<keyword evidence="5" id="KW-1185">Reference proteome</keyword>
<evidence type="ECO:0000313" key="4">
    <source>
        <dbReference type="EMBL" id="OJJ44591.1"/>
    </source>
</evidence>
<evidence type="ECO:0000256" key="1">
    <source>
        <dbReference type="SAM" id="MobiDB-lite"/>
    </source>
</evidence>
<feature type="chain" id="PRO_5012611953" evidence="3">
    <location>
        <begin position="30"/>
        <end position="379"/>
    </location>
</feature>
<dbReference type="EMBL" id="KV878347">
    <property type="protein sequence ID" value="OJJ44591.1"/>
    <property type="molecule type" value="Genomic_DNA"/>
</dbReference>
<feature type="transmembrane region" description="Helical" evidence="2">
    <location>
        <begin position="229"/>
        <end position="255"/>
    </location>
</feature>
<organism evidence="4 5">
    <name type="scientific">Penicilliopsis zonata CBS 506.65</name>
    <dbReference type="NCBI Taxonomy" id="1073090"/>
    <lineage>
        <taxon>Eukaryota</taxon>
        <taxon>Fungi</taxon>
        <taxon>Dikarya</taxon>
        <taxon>Ascomycota</taxon>
        <taxon>Pezizomycotina</taxon>
        <taxon>Eurotiomycetes</taxon>
        <taxon>Eurotiomycetidae</taxon>
        <taxon>Eurotiales</taxon>
        <taxon>Aspergillaceae</taxon>
        <taxon>Penicilliopsis</taxon>
    </lineage>
</organism>
<dbReference type="AlphaFoldDB" id="A0A1L9SBN7"/>